<accession>A0A0F9B8R6</accession>
<comment type="caution">
    <text evidence="1">The sequence shown here is derived from an EMBL/GenBank/DDBJ whole genome shotgun (WGS) entry which is preliminary data.</text>
</comment>
<reference evidence="1" key="1">
    <citation type="journal article" date="2015" name="Nature">
        <title>Complex archaea that bridge the gap between prokaryotes and eukaryotes.</title>
        <authorList>
            <person name="Spang A."/>
            <person name="Saw J.H."/>
            <person name="Jorgensen S.L."/>
            <person name="Zaremba-Niedzwiedzka K."/>
            <person name="Martijn J."/>
            <person name="Lind A.E."/>
            <person name="van Eijk R."/>
            <person name="Schleper C."/>
            <person name="Guy L."/>
            <person name="Ettema T.J."/>
        </authorList>
    </citation>
    <scope>NUCLEOTIDE SEQUENCE</scope>
</reference>
<proteinExistence type="predicted"/>
<organism evidence="1">
    <name type="scientific">marine sediment metagenome</name>
    <dbReference type="NCBI Taxonomy" id="412755"/>
    <lineage>
        <taxon>unclassified sequences</taxon>
        <taxon>metagenomes</taxon>
        <taxon>ecological metagenomes</taxon>
    </lineage>
</organism>
<evidence type="ECO:0000313" key="1">
    <source>
        <dbReference type="EMBL" id="KKL18050.1"/>
    </source>
</evidence>
<gene>
    <name evidence="1" type="ORF">LCGC14_2479420</name>
</gene>
<dbReference type="AlphaFoldDB" id="A0A0F9B8R6"/>
<name>A0A0F9B8R6_9ZZZZ</name>
<protein>
    <submittedName>
        <fullName evidence="1">Uncharacterized protein</fullName>
    </submittedName>
</protein>
<dbReference type="EMBL" id="LAZR01039020">
    <property type="protein sequence ID" value="KKL18050.1"/>
    <property type="molecule type" value="Genomic_DNA"/>
</dbReference>
<dbReference type="PROSITE" id="PS51257">
    <property type="entry name" value="PROKAR_LIPOPROTEIN"/>
    <property type="match status" value="1"/>
</dbReference>
<sequence length="131" mass="14803">MMIKYTPTILVLFMLVGCAPALTSRMTIVENLDPILKLEERAYRMQARVAALSYMGKISGETLLAVIYHYDVYYPYYLAASIYLTNGQLDEYKKAIKLAGVELVAIQVLIDGSIGKNRLSQSSPRDLIYER</sequence>